<gene>
    <name evidence="3" type="ORF">FVE85_5225</name>
</gene>
<evidence type="ECO:0000256" key="1">
    <source>
        <dbReference type="SAM" id="MobiDB-lite"/>
    </source>
</evidence>
<name>A0A5J4Z2Z2_PORPP</name>
<feature type="region of interest" description="Disordered" evidence="1">
    <location>
        <begin position="1"/>
        <end position="29"/>
    </location>
</feature>
<evidence type="ECO:0000313" key="3">
    <source>
        <dbReference type="EMBL" id="KAA8497640.1"/>
    </source>
</evidence>
<dbReference type="EMBL" id="VRMN01000001">
    <property type="protein sequence ID" value="KAA8497640.1"/>
    <property type="molecule type" value="Genomic_DNA"/>
</dbReference>
<feature type="domain" description="5'-3' DNA helicase ZGRF1-like N-terminal" evidence="2">
    <location>
        <begin position="30"/>
        <end position="102"/>
    </location>
</feature>
<dbReference type="Pfam" id="PF10382">
    <property type="entry name" value="ZGRF1-like_N"/>
    <property type="match status" value="1"/>
</dbReference>
<comment type="caution">
    <text evidence="3">The sequence shown here is derived from an EMBL/GenBank/DDBJ whole genome shotgun (WGS) entry which is preliminary data.</text>
</comment>
<dbReference type="OrthoDB" id="6513042at2759"/>
<accession>A0A5J4Z2Z2</accession>
<sequence length="208" mass="23252">MMGATDTDKNDVAAEEVYPPPSHANSQQRRFSVLYTAQKQKKRKTFHDGVLVETRQLGAARSRVVLQDDTGKQIEADVIIESVCPDSEFDMGQFLVQVEEELDGRTLPGDNQPSSRHDKQDFVSAKHTKSSSIEHVVAQDQVPPALAPRAAYRSVTNRKSAGEAAVTKESLNHNEQWSDIDLEFERAGQPRSLSQIIKLLNQDERPSR</sequence>
<dbReference type="InterPro" id="IPR018838">
    <property type="entry name" value="ZGRF1-like_N"/>
</dbReference>
<feature type="region of interest" description="Disordered" evidence="1">
    <location>
        <begin position="104"/>
        <end position="133"/>
    </location>
</feature>
<feature type="compositionally biased region" description="Basic and acidic residues" evidence="1">
    <location>
        <begin position="1"/>
        <end position="12"/>
    </location>
</feature>
<keyword evidence="4" id="KW-1185">Reference proteome</keyword>
<feature type="region of interest" description="Disordered" evidence="1">
    <location>
        <begin position="155"/>
        <end position="176"/>
    </location>
</feature>
<protein>
    <recommendedName>
        <fullName evidence="2">5'-3' DNA helicase ZGRF1-like N-terminal domain-containing protein</fullName>
    </recommendedName>
</protein>
<reference evidence="4" key="1">
    <citation type="journal article" date="2019" name="Nat. Commun.">
        <title>Expansion of phycobilisome linker gene families in mesophilic red algae.</title>
        <authorList>
            <person name="Lee J."/>
            <person name="Kim D."/>
            <person name="Bhattacharya D."/>
            <person name="Yoon H.S."/>
        </authorList>
    </citation>
    <scope>NUCLEOTIDE SEQUENCE [LARGE SCALE GENOMIC DNA]</scope>
    <source>
        <strain evidence="4">CCMP 1328</strain>
    </source>
</reference>
<organism evidence="3 4">
    <name type="scientific">Porphyridium purpureum</name>
    <name type="common">Red alga</name>
    <name type="synonym">Porphyridium cruentum</name>
    <dbReference type="NCBI Taxonomy" id="35688"/>
    <lineage>
        <taxon>Eukaryota</taxon>
        <taxon>Rhodophyta</taxon>
        <taxon>Bangiophyceae</taxon>
        <taxon>Porphyridiales</taxon>
        <taxon>Porphyridiaceae</taxon>
        <taxon>Porphyridium</taxon>
    </lineage>
</organism>
<dbReference type="AlphaFoldDB" id="A0A5J4Z2Z2"/>
<dbReference type="Proteomes" id="UP000324585">
    <property type="component" value="Unassembled WGS sequence"/>
</dbReference>
<evidence type="ECO:0000259" key="2">
    <source>
        <dbReference type="Pfam" id="PF10382"/>
    </source>
</evidence>
<proteinExistence type="predicted"/>
<evidence type="ECO:0000313" key="4">
    <source>
        <dbReference type="Proteomes" id="UP000324585"/>
    </source>
</evidence>